<dbReference type="InterPro" id="IPR000086">
    <property type="entry name" value="NUDIX_hydrolase_dom"/>
</dbReference>
<evidence type="ECO:0000256" key="2">
    <source>
        <dbReference type="ARBA" id="ARBA00005582"/>
    </source>
</evidence>
<protein>
    <submittedName>
        <fullName evidence="7">DNA mismatch repair protein MutT</fullName>
    </submittedName>
</protein>
<evidence type="ECO:0000259" key="6">
    <source>
        <dbReference type="PROSITE" id="PS51462"/>
    </source>
</evidence>
<keyword evidence="3 5" id="KW-0378">Hydrolase</keyword>
<dbReference type="GO" id="GO:0016787">
    <property type="term" value="F:hydrolase activity"/>
    <property type="evidence" value="ECO:0007669"/>
    <property type="project" value="UniProtKB-KW"/>
</dbReference>
<dbReference type="PANTHER" id="PTHR43046">
    <property type="entry name" value="GDP-MANNOSE MANNOSYL HYDROLASE"/>
    <property type="match status" value="1"/>
</dbReference>
<dbReference type="SUPFAM" id="SSF55811">
    <property type="entry name" value="Nudix"/>
    <property type="match status" value="1"/>
</dbReference>
<sequence>MEDEFRRAARVLLVDDRERVLLFHGFDSSAPSPYWFTPGGGLDPDESPADGAARELAEETGLRVPPAALGAPVHRETVRFRFDGRAFCQEQDFFLLRTPPLAVVTAGFDEVERRSIDAHRWWPLDELAATTDVVYPEGLAGLVSRVLGEARC</sequence>
<accession>A0A8J3B721</accession>
<dbReference type="Proteomes" id="UP000649739">
    <property type="component" value="Unassembled WGS sequence"/>
</dbReference>
<reference evidence="7" key="2">
    <citation type="submission" date="2020-09" db="EMBL/GenBank/DDBJ databases">
        <authorList>
            <person name="Sun Q."/>
            <person name="Ohkuma M."/>
        </authorList>
    </citation>
    <scope>NUCLEOTIDE SEQUENCE</scope>
    <source>
        <strain evidence="7">JCM 3090</strain>
    </source>
</reference>
<dbReference type="Pfam" id="PF00293">
    <property type="entry name" value="NUDIX"/>
    <property type="match status" value="1"/>
</dbReference>
<dbReference type="PROSITE" id="PS51462">
    <property type="entry name" value="NUDIX"/>
    <property type="match status" value="1"/>
</dbReference>
<comment type="similarity">
    <text evidence="2 5">Belongs to the Nudix hydrolase family.</text>
</comment>
<comment type="caution">
    <text evidence="7">The sequence shown here is derived from an EMBL/GenBank/DDBJ whole genome shotgun (WGS) entry which is preliminary data.</text>
</comment>
<evidence type="ECO:0000313" key="8">
    <source>
        <dbReference type="Proteomes" id="UP000649739"/>
    </source>
</evidence>
<comment type="cofactor">
    <cofactor evidence="1">
        <name>Mg(2+)</name>
        <dbReference type="ChEBI" id="CHEBI:18420"/>
    </cofactor>
</comment>
<reference evidence="7" key="1">
    <citation type="journal article" date="2014" name="Int. J. Syst. Evol. Microbiol.">
        <title>Complete genome sequence of Corynebacterium casei LMG S-19264T (=DSM 44701T), isolated from a smear-ripened cheese.</title>
        <authorList>
            <consortium name="US DOE Joint Genome Institute (JGI-PGF)"/>
            <person name="Walter F."/>
            <person name="Albersmeier A."/>
            <person name="Kalinowski J."/>
            <person name="Ruckert C."/>
        </authorList>
    </citation>
    <scope>NUCLEOTIDE SEQUENCE</scope>
    <source>
        <strain evidence="7">JCM 3090</strain>
    </source>
</reference>
<dbReference type="RefSeq" id="WP_189168209.1">
    <property type="nucleotide sequence ID" value="NZ_BMQB01000001.1"/>
</dbReference>
<gene>
    <name evidence="7" type="ORF">GCM10010123_03480</name>
</gene>
<dbReference type="InterPro" id="IPR015797">
    <property type="entry name" value="NUDIX_hydrolase-like_dom_sf"/>
</dbReference>
<evidence type="ECO:0000256" key="5">
    <source>
        <dbReference type="RuleBase" id="RU003476"/>
    </source>
</evidence>
<dbReference type="InterPro" id="IPR020476">
    <property type="entry name" value="Nudix_hydrolase"/>
</dbReference>
<dbReference type="PROSITE" id="PS00893">
    <property type="entry name" value="NUDIX_BOX"/>
    <property type="match status" value="1"/>
</dbReference>
<keyword evidence="8" id="KW-1185">Reference proteome</keyword>
<dbReference type="EMBL" id="BMQB01000001">
    <property type="protein sequence ID" value="GGJ76776.1"/>
    <property type="molecule type" value="Genomic_DNA"/>
</dbReference>
<evidence type="ECO:0000256" key="3">
    <source>
        <dbReference type="ARBA" id="ARBA00022801"/>
    </source>
</evidence>
<proteinExistence type="inferred from homology"/>
<name>A0A8J3B721_9ACTN</name>
<evidence type="ECO:0000256" key="4">
    <source>
        <dbReference type="ARBA" id="ARBA00022842"/>
    </source>
</evidence>
<dbReference type="AlphaFoldDB" id="A0A8J3B721"/>
<dbReference type="PANTHER" id="PTHR43046:SF12">
    <property type="entry name" value="GDP-MANNOSE MANNOSYL HYDROLASE"/>
    <property type="match status" value="1"/>
</dbReference>
<feature type="domain" description="Nudix hydrolase" evidence="6">
    <location>
        <begin position="4"/>
        <end position="146"/>
    </location>
</feature>
<dbReference type="CDD" id="cd04685">
    <property type="entry name" value="NUDIX_Hydrolase"/>
    <property type="match status" value="1"/>
</dbReference>
<dbReference type="PRINTS" id="PR00502">
    <property type="entry name" value="NUDIXFAMILY"/>
</dbReference>
<organism evidence="7 8">
    <name type="scientific">Pilimelia anulata</name>
    <dbReference type="NCBI Taxonomy" id="53371"/>
    <lineage>
        <taxon>Bacteria</taxon>
        <taxon>Bacillati</taxon>
        <taxon>Actinomycetota</taxon>
        <taxon>Actinomycetes</taxon>
        <taxon>Micromonosporales</taxon>
        <taxon>Micromonosporaceae</taxon>
        <taxon>Pilimelia</taxon>
    </lineage>
</organism>
<dbReference type="Gene3D" id="3.90.79.10">
    <property type="entry name" value="Nucleoside Triphosphate Pyrophosphohydrolase"/>
    <property type="match status" value="1"/>
</dbReference>
<dbReference type="InterPro" id="IPR020084">
    <property type="entry name" value="NUDIX_hydrolase_CS"/>
</dbReference>
<evidence type="ECO:0000313" key="7">
    <source>
        <dbReference type="EMBL" id="GGJ76776.1"/>
    </source>
</evidence>
<evidence type="ECO:0000256" key="1">
    <source>
        <dbReference type="ARBA" id="ARBA00001946"/>
    </source>
</evidence>
<keyword evidence="4" id="KW-0460">Magnesium</keyword>